<comment type="caution">
    <text evidence="2">The sequence shown here is derived from an EMBL/GenBank/DDBJ whole genome shotgun (WGS) entry which is preliminary data.</text>
</comment>
<proteinExistence type="predicted"/>
<protein>
    <submittedName>
        <fullName evidence="2">Uncharacterized protein</fullName>
    </submittedName>
</protein>
<sequence>MSEAAGSETTARRWRLGLVVAEAFGWVLVASGLPVLLWVAAGVVVQAAWVTVLVVAVTVIGGGLVVAARFARRATGASRVGDVRDFGHGSP</sequence>
<accession>A0A3M8LBW7</accession>
<feature type="transmembrane region" description="Helical" evidence="1">
    <location>
        <begin position="16"/>
        <end position="41"/>
    </location>
</feature>
<organism evidence="2 3">
    <name type="scientific">Cryobacterium tepidiphilum</name>
    <dbReference type="NCBI Taxonomy" id="2486026"/>
    <lineage>
        <taxon>Bacteria</taxon>
        <taxon>Bacillati</taxon>
        <taxon>Actinomycetota</taxon>
        <taxon>Actinomycetes</taxon>
        <taxon>Micrococcales</taxon>
        <taxon>Microbacteriaceae</taxon>
        <taxon>Cryobacterium</taxon>
    </lineage>
</organism>
<name>A0A3M8LBW7_9MICO</name>
<keyword evidence="1" id="KW-0472">Membrane</keyword>
<keyword evidence="1" id="KW-1133">Transmembrane helix</keyword>
<dbReference type="RefSeq" id="WP_123045895.1">
    <property type="nucleotide sequence ID" value="NZ_RDSR01000012.1"/>
</dbReference>
<dbReference type="AlphaFoldDB" id="A0A3M8LBW7"/>
<feature type="transmembrane region" description="Helical" evidence="1">
    <location>
        <begin position="47"/>
        <end position="71"/>
    </location>
</feature>
<evidence type="ECO:0000256" key="1">
    <source>
        <dbReference type="SAM" id="Phobius"/>
    </source>
</evidence>
<reference evidence="2 3" key="1">
    <citation type="submission" date="2018-11" db="EMBL/GenBank/DDBJ databases">
        <title>Cryobacterium sp. nov., isolated from rhizosphere soil of lettuce.</title>
        <authorList>
            <person name="Wang Y."/>
        </authorList>
    </citation>
    <scope>NUCLEOTIDE SEQUENCE [LARGE SCALE GENOMIC DNA]</scope>
    <source>
        <strain evidence="2 3">NEAU-85</strain>
    </source>
</reference>
<dbReference type="Proteomes" id="UP000279859">
    <property type="component" value="Unassembled WGS sequence"/>
</dbReference>
<gene>
    <name evidence="2" type="ORF">EEJ31_08590</name>
</gene>
<evidence type="ECO:0000313" key="3">
    <source>
        <dbReference type="Proteomes" id="UP000279859"/>
    </source>
</evidence>
<keyword evidence="3" id="KW-1185">Reference proteome</keyword>
<evidence type="ECO:0000313" key="2">
    <source>
        <dbReference type="EMBL" id="RNE62272.1"/>
    </source>
</evidence>
<dbReference type="EMBL" id="RDSR01000012">
    <property type="protein sequence ID" value="RNE62272.1"/>
    <property type="molecule type" value="Genomic_DNA"/>
</dbReference>
<keyword evidence="1" id="KW-0812">Transmembrane</keyword>